<evidence type="ECO:0000259" key="4">
    <source>
        <dbReference type="SMART" id="SM00672"/>
    </source>
</evidence>
<comment type="similarity">
    <text evidence="1">Belongs to the glycosyltransferase 90 family.</text>
</comment>
<comment type="caution">
    <text evidence="5">The sequence shown here is derived from an EMBL/GenBank/DDBJ whole genome shotgun (WGS) entry which is preliminary data.</text>
</comment>
<feature type="region of interest" description="Disordered" evidence="3">
    <location>
        <begin position="1"/>
        <end position="26"/>
    </location>
</feature>
<name>A0A835W610_9CHLO</name>
<dbReference type="Proteomes" id="UP000613740">
    <property type="component" value="Unassembled WGS sequence"/>
</dbReference>
<evidence type="ECO:0000256" key="2">
    <source>
        <dbReference type="ARBA" id="ARBA00022679"/>
    </source>
</evidence>
<dbReference type="EMBL" id="JAEHOD010000043">
    <property type="protein sequence ID" value="KAG2438449.1"/>
    <property type="molecule type" value="Genomic_DNA"/>
</dbReference>
<dbReference type="GO" id="GO:0016740">
    <property type="term" value="F:transferase activity"/>
    <property type="evidence" value="ECO:0007669"/>
    <property type="project" value="UniProtKB-KW"/>
</dbReference>
<protein>
    <recommendedName>
        <fullName evidence="4">Glycosyl transferase CAP10 domain-containing protein</fullName>
    </recommendedName>
</protein>
<dbReference type="SMART" id="SM00672">
    <property type="entry name" value="CAP10"/>
    <property type="match status" value="1"/>
</dbReference>
<keyword evidence="2" id="KW-0808">Transferase</keyword>
<dbReference type="InterPro" id="IPR006598">
    <property type="entry name" value="CAP10"/>
</dbReference>
<dbReference type="PANTHER" id="PTHR12203:SF35">
    <property type="entry name" value="PROTEIN O-GLUCOSYLTRANSFERASE 1"/>
    <property type="match status" value="1"/>
</dbReference>
<dbReference type="AlphaFoldDB" id="A0A835W610"/>
<feature type="domain" description="Glycosyl transferase CAP10" evidence="4">
    <location>
        <begin position="140"/>
        <end position="417"/>
    </location>
</feature>
<dbReference type="OrthoDB" id="541052at2759"/>
<organism evidence="5 6">
    <name type="scientific">Chlamydomonas schloesseri</name>
    <dbReference type="NCBI Taxonomy" id="2026947"/>
    <lineage>
        <taxon>Eukaryota</taxon>
        <taxon>Viridiplantae</taxon>
        <taxon>Chlorophyta</taxon>
        <taxon>core chlorophytes</taxon>
        <taxon>Chlorophyceae</taxon>
        <taxon>CS clade</taxon>
        <taxon>Chlamydomonadales</taxon>
        <taxon>Chlamydomonadaceae</taxon>
        <taxon>Chlamydomonas</taxon>
    </lineage>
</organism>
<evidence type="ECO:0000256" key="3">
    <source>
        <dbReference type="SAM" id="MobiDB-lite"/>
    </source>
</evidence>
<evidence type="ECO:0000313" key="5">
    <source>
        <dbReference type="EMBL" id="KAG2438449.1"/>
    </source>
</evidence>
<feature type="compositionally biased region" description="Gly residues" evidence="3">
    <location>
        <begin position="8"/>
        <end position="24"/>
    </location>
</feature>
<dbReference type="Pfam" id="PF05686">
    <property type="entry name" value="Glyco_transf_90"/>
    <property type="match status" value="1"/>
</dbReference>
<accession>A0A835W610</accession>
<gene>
    <name evidence="5" type="ORF">HYH02_010904</name>
</gene>
<dbReference type="PANTHER" id="PTHR12203">
    <property type="entry name" value="KDEL LYS-ASP-GLU-LEU CONTAINING - RELATED"/>
    <property type="match status" value="1"/>
</dbReference>
<dbReference type="InterPro" id="IPR051091">
    <property type="entry name" value="O-Glucosyltr/Glycosyltrsf_90"/>
</dbReference>
<reference evidence="5" key="1">
    <citation type="journal article" date="2020" name="bioRxiv">
        <title>Comparative genomics of Chlamydomonas.</title>
        <authorList>
            <person name="Craig R.J."/>
            <person name="Hasan A.R."/>
            <person name="Ness R.W."/>
            <person name="Keightley P.D."/>
        </authorList>
    </citation>
    <scope>NUCLEOTIDE SEQUENCE</scope>
    <source>
        <strain evidence="5">CCAP 11/173</strain>
    </source>
</reference>
<keyword evidence="6" id="KW-1185">Reference proteome</keyword>
<evidence type="ECO:0000313" key="6">
    <source>
        <dbReference type="Proteomes" id="UP000613740"/>
    </source>
</evidence>
<sequence length="533" mass="56097">MRLVAGDSGAGGSGSNSSSGGGSSSGKDSLIASHCARYSAFEAGIAEDLLPWYDQGISEALADRLLQERSMGGRHRAPGLPLAVVGGRLYVVGLAGGSGSGGSPGAAEQQRIANCWPWQADNLVVYAHAMRRLVARWGGALPDTEFLIETQDVPAADQDLAVGGTGQPPGQPDAAAEWGVWPEPPAAQHGRLPAMRHCKAATSTDIAVPIFHMYTLRLDEALLSGDAQGRLAREHPWEGRLPAAFAAGTNYHRHQGVPSTLKQWDGKNRGKTVEMVREALADYLAQELQHPNITYSKGSTPMADWARYRMVMHVDGISCSSRIVQLLALGSVVLREQSGYLAFYDRLLTKFVHYVPFWSQRPREVLWAFNWVLANDHAARAIAGRGQAFARHFLSREAVECFWLLLLRQYSRLLRFKPGTRQGAEAGAGGGGGAGGGSGQRLVLTPIDDWLAKQEGTVTGWAPTHVADRGRELDLLPDVDMTAGAGAAAGAGAKAAEPSTGTGAATEGDAAAAVVDGTGGAAAGQAGVGNSGR</sequence>
<proteinExistence type="inferred from homology"/>
<evidence type="ECO:0000256" key="1">
    <source>
        <dbReference type="ARBA" id="ARBA00010118"/>
    </source>
</evidence>